<accession>A0A6B0UVX4</accession>
<reference evidence="1" key="1">
    <citation type="submission" date="2019-12" db="EMBL/GenBank/DDBJ databases">
        <title>An insight into the sialome of adult female Ixodes ricinus ticks feeding for 6 days.</title>
        <authorList>
            <person name="Perner J."/>
            <person name="Ribeiro J.M.C."/>
        </authorList>
    </citation>
    <scope>NUCLEOTIDE SEQUENCE</scope>
    <source>
        <strain evidence="1">Semi-engorged</strain>
        <tissue evidence="1">Salivary glands</tissue>
    </source>
</reference>
<proteinExistence type="predicted"/>
<name>A0A6B0UVX4_IXORI</name>
<evidence type="ECO:0000313" key="1">
    <source>
        <dbReference type="EMBL" id="MXU93950.1"/>
    </source>
</evidence>
<dbReference type="EMBL" id="GIFC01011867">
    <property type="protein sequence ID" value="MXU93950.1"/>
    <property type="molecule type" value="Transcribed_RNA"/>
</dbReference>
<protein>
    <submittedName>
        <fullName evidence="1">Putative secreted protein</fullName>
    </submittedName>
</protein>
<sequence length="154" mass="15996">MLSASSLSLAGTATDFSKAAALVSGGVCLSAACCNSSDRRFRADFRSGATALLAKFKATSSGLSSSMAKARWRRSLASLSVIGSSITELSESLSSTVTNTFPDLSEVLETHMLFSLSPPVILLLASDCFSGDTEHVLKSASSPLLSSLFLSSWS</sequence>
<dbReference type="AlphaFoldDB" id="A0A6B0UVX4"/>
<organism evidence="1">
    <name type="scientific">Ixodes ricinus</name>
    <name type="common">Common tick</name>
    <name type="synonym">Acarus ricinus</name>
    <dbReference type="NCBI Taxonomy" id="34613"/>
    <lineage>
        <taxon>Eukaryota</taxon>
        <taxon>Metazoa</taxon>
        <taxon>Ecdysozoa</taxon>
        <taxon>Arthropoda</taxon>
        <taxon>Chelicerata</taxon>
        <taxon>Arachnida</taxon>
        <taxon>Acari</taxon>
        <taxon>Parasitiformes</taxon>
        <taxon>Ixodida</taxon>
        <taxon>Ixodoidea</taxon>
        <taxon>Ixodidae</taxon>
        <taxon>Ixodinae</taxon>
        <taxon>Ixodes</taxon>
    </lineage>
</organism>